<accession>A0AAD1C0Q3</accession>
<evidence type="ECO:0000313" key="3">
    <source>
        <dbReference type="Proteomes" id="UP000218554"/>
    </source>
</evidence>
<dbReference type="Gene3D" id="3.10.450.50">
    <property type="match status" value="1"/>
</dbReference>
<dbReference type="Pfam" id="PF12680">
    <property type="entry name" value="SnoaL_2"/>
    <property type="match status" value="1"/>
</dbReference>
<keyword evidence="3" id="KW-1185">Reference proteome</keyword>
<name>A0AAD1C0Q3_METFU</name>
<evidence type="ECO:0000313" key="2">
    <source>
        <dbReference type="EMBL" id="BAU74690.1"/>
    </source>
</evidence>
<dbReference type="AlphaFoldDB" id="A0AAD1C0Q3"/>
<dbReference type="InterPro" id="IPR032710">
    <property type="entry name" value="NTF2-like_dom_sf"/>
</dbReference>
<reference evidence="3" key="1">
    <citation type="submission" date="2015-05" db="EMBL/GenBank/DDBJ databases">
        <title>Draft genome sequencing of a biphenyl-degrading bacterium, Pseudomonas balearica KF707 (=NBRC110670).</title>
        <authorList>
            <person name="Kimura N."/>
            <person name="Hirose J."/>
            <person name="Watanabe T."/>
            <person name="Suenaga H."/>
            <person name="Fujihara H."/>
            <person name="Noguchi M."/>
            <person name="Hashimoto M."/>
            <person name="Shimodaira J."/>
            <person name="Tsuchikane K."/>
            <person name="Hosoyama A."/>
            <person name="Yamazoe A."/>
            <person name="Fujita N."/>
            <person name="Furukawa K."/>
        </authorList>
    </citation>
    <scope>NUCLEOTIDE SEQUENCE [LARGE SCALE GENOMIC DNA]</scope>
    <source>
        <strain evidence="3">DSM 10086 / NBRC 110670 / KF707</strain>
    </source>
</reference>
<evidence type="ECO:0000259" key="1">
    <source>
        <dbReference type="Pfam" id="PF12680"/>
    </source>
</evidence>
<dbReference type="InterPro" id="IPR037401">
    <property type="entry name" value="SnoaL-like"/>
</dbReference>
<feature type="domain" description="SnoaL-like" evidence="1">
    <location>
        <begin position="24"/>
        <end position="112"/>
    </location>
</feature>
<sequence>MTLSPADSKQRIFDLFHDLVQAETLDPEKVADYLDPDYQQRVDGVLLDYQGFIAHMHRQKEAIARVEVEFLCLVAEGNVVFSNHQVHALTRDGRRVVVKVIAQFELKQGRLLRCDELTRLVSGTQEDEDLGSRH</sequence>
<gene>
    <name evidence="2" type="ORF">KF707C_30020</name>
</gene>
<proteinExistence type="predicted"/>
<dbReference type="SUPFAM" id="SSF54427">
    <property type="entry name" value="NTF2-like"/>
    <property type="match status" value="1"/>
</dbReference>
<dbReference type="Proteomes" id="UP000218554">
    <property type="component" value="Chromosome"/>
</dbReference>
<reference evidence="2 3" key="2">
    <citation type="journal article" date="2017" name="Int. J. Syst. Evol. Microbiol.">
        <title>Pseudomonas furukawaii sp. nov., a polychlorinated biphenyl-degrading bacterium isolated from biphenyl-contaminated soil in Japan.</title>
        <authorList>
            <person name="Kimura N."/>
            <person name="Watanabe T."/>
            <person name="Suenaga H."/>
            <person name="Fujihara H."/>
            <person name="Futagami T."/>
            <person name="Goto M."/>
            <person name="Hanada S."/>
            <person name="Hirose J."/>
        </authorList>
    </citation>
    <scope>NUCLEOTIDE SEQUENCE [LARGE SCALE GENOMIC DNA]</scope>
    <source>
        <strain evidence="3">DSM 10086 / NBRC 110670 / KF707</strain>
    </source>
</reference>
<dbReference type="KEGG" id="pfuw:KF707C_30020"/>
<dbReference type="RefSeq" id="WP_003450604.1">
    <property type="nucleotide sequence ID" value="NZ_AJMR01000113.1"/>
</dbReference>
<dbReference type="EMBL" id="AP014862">
    <property type="protein sequence ID" value="BAU74690.1"/>
    <property type="molecule type" value="Genomic_DNA"/>
</dbReference>
<protein>
    <recommendedName>
        <fullName evidence="1">SnoaL-like domain-containing protein</fullName>
    </recommendedName>
</protein>
<organism evidence="2 3">
    <name type="scientific">Metapseudomonas furukawaii</name>
    <name type="common">Pseudomonas furukawaii</name>
    <dbReference type="NCBI Taxonomy" id="1149133"/>
    <lineage>
        <taxon>Bacteria</taxon>
        <taxon>Pseudomonadati</taxon>
        <taxon>Pseudomonadota</taxon>
        <taxon>Gammaproteobacteria</taxon>
        <taxon>Pseudomonadales</taxon>
        <taxon>Pseudomonadaceae</taxon>
        <taxon>Metapseudomonas</taxon>
    </lineage>
</organism>